<protein>
    <submittedName>
        <fullName evidence="2">Uncharacterized protein</fullName>
    </submittedName>
</protein>
<evidence type="ECO:0000313" key="3">
    <source>
        <dbReference type="Proteomes" id="UP000054498"/>
    </source>
</evidence>
<keyword evidence="1" id="KW-0732">Signal</keyword>
<keyword evidence="3" id="KW-1185">Reference proteome</keyword>
<sequence length="126" mass="12198">MSFKTLVVLLALVTVLGSAQATGTYGGNTPTVTPGTYGDHGASSGYGYGYGGHQPSGKGPTLVIDMEPPEFVLPTSLVASNSNATTVALISDANATATPTGSNGGASARVAASALAGATLLAALLA</sequence>
<accession>A0A0D2K4I2</accession>
<dbReference type="EMBL" id="KK100518">
    <property type="protein sequence ID" value="KIZ05353.1"/>
    <property type="molecule type" value="Genomic_DNA"/>
</dbReference>
<dbReference type="KEGG" id="mng:MNEG_2601"/>
<evidence type="ECO:0000256" key="1">
    <source>
        <dbReference type="SAM" id="SignalP"/>
    </source>
</evidence>
<dbReference type="GeneID" id="25735479"/>
<feature type="chain" id="PRO_5002245435" evidence="1">
    <location>
        <begin position="22"/>
        <end position="126"/>
    </location>
</feature>
<feature type="signal peptide" evidence="1">
    <location>
        <begin position="1"/>
        <end position="21"/>
    </location>
</feature>
<organism evidence="2 3">
    <name type="scientific">Monoraphidium neglectum</name>
    <dbReference type="NCBI Taxonomy" id="145388"/>
    <lineage>
        <taxon>Eukaryota</taxon>
        <taxon>Viridiplantae</taxon>
        <taxon>Chlorophyta</taxon>
        <taxon>core chlorophytes</taxon>
        <taxon>Chlorophyceae</taxon>
        <taxon>CS clade</taxon>
        <taxon>Sphaeropleales</taxon>
        <taxon>Selenastraceae</taxon>
        <taxon>Monoraphidium</taxon>
    </lineage>
</organism>
<reference evidence="2 3" key="1">
    <citation type="journal article" date="2013" name="BMC Genomics">
        <title>Reconstruction of the lipid metabolism for the microalga Monoraphidium neglectum from its genome sequence reveals characteristics suitable for biofuel production.</title>
        <authorList>
            <person name="Bogen C."/>
            <person name="Al-Dilaimi A."/>
            <person name="Albersmeier A."/>
            <person name="Wichmann J."/>
            <person name="Grundmann M."/>
            <person name="Rupp O."/>
            <person name="Lauersen K.J."/>
            <person name="Blifernez-Klassen O."/>
            <person name="Kalinowski J."/>
            <person name="Goesmann A."/>
            <person name="Mussgnug J.H."/>
            <person name="Kruse O."/>
        </authorList>
    </citation>
    <scope>NUCLEOTIDE SEQUENCE [LARGE SCALE GENOMIC DNA]</scope>
    <source>
        <strain evidence="2 3">SAG 48.87</strain>
    </source>
</reference>
<gene>
    <name evidence="2" type="ORF">MNEG_2601</name>
</gene>
<dbReference type="RefSeq" id="XP_013904372.1">
    <property type="nucleotide sequence ID" value="XM_014048918.1"/>
</dbReference>
<name>A0A0D2K4I2_9CHLO</name>
<dbReference type="AlphaFoldDB" id="A0A0D2K4I2"/>
<evidence type="ECO:0000313" key="2">
    <source>
        <dbReference type="EMBL" id="KIZ05353.1"/>
    </source>
</evidence>
<proteinExistence type="predicted"/>
<dbReference type="Proteomes" id="UP000054498">
    <property type="component" value="Unassembled WGS sequence"/>
</dbReference>